<dbReference type="Pfam" id="PF16344">
    <property type="entry name" value="FecR_C"/>
    <property type="match status" value="1"/>
</dbReference>
<protein>
    <submittedName>
        <fullName evidence="4">FecR family protein</fullName>
    </submittedName>
</protein>
<accession>A0ABR9DBU2</accession>
<evidence type="ECO:0000259" key="3">
    <source>
        <dbReference type="Pfam" id="PF16344"/>
    </source>
</evidence>
<dbReference type="InterPro" id="IPR006860">
    <property type="entry name" value="FecR"/>
</dbReference>
<dbReference type="InterPro" id="IPR032623">
    <property type="entry name" value="FecR_N"/>
</dbReference>
<dbReference type="Pfam" id="PF16220">
    <property type="entry name" value="DUF4880"/>
    <property type="match status" value="1"/>
</dbReference>
<dbReference type="Gene3D" id="3.55.50.30">
    <property type="match status" value="1"/>
</dbReference>
<organism evidence="4 5">
    <name type="scientific">Methylomonas fluvii</name>
    <dbReference type="NCBI Taxonomy" id="1854564"/>
    <lineage>
        <taxon>Bacteria</taxon>
        <taxon>Pseudomonadati</taxon>
        <taxon>Pseudomonadota</taxon>
        <taxon>Gammaproteobacteria</taxon>
        <taxon>Methylococcales</taxon>
        <taxon>Methylococcaceae</taxon>
        <taxon>Methylomonas</taxon>
    </lineage>
</organism>
<reference evidence="4 5" key="1">
    <citation type="submission" date="2020-09" db="EMBL/GenBank/DDBJ databases">
        <title>Methylomonas albis sp. nov. and Methylomonas fluvii sp. nov.: Two cold-adapted methanotrophs from the River Elbe and an amended description of Methylovulum psychrotolerans strain Eb1.</title>
        <authorList>
            <person name="Bussmann I.K."/>
            <person name="Klings K.-W."/>
            <person name="Warnstedt J."/>
            <person name="Hoppert M."/>
            <person name="Saborowski A."/>
            <person name="Horn F."/>
            <person name="Liebner S."/>
        </authorList>
    </citation>
    <scope>NUCLEOTIDE SEQUENCE [LARGE SCALE GENOMIC DNA]</scope>
    <source>
        <strain evidence="4 5">EbB</strain>
    </source>
</reference>
<evidence type="ECO:0000313" key="4">
    <source>
        <dbReference type="EMBL" id="MBD9359783.1"/>
    </source>
</evidence>
<gene>
    <name evidence="4" type="ORF">EBB_04310</name>
</gene>
<comment type="caution">
    <text evidence="4">The sequence shown here is derived from an EMBL/GenBank/DDBJ whole genome shotgun (WGS) entry which is preliminary data.</text>
</comment>
<dbReference type="Proteomes" id="UP000641152">
    <property type="component" value="Unassembled WGS sequence"/>
</dbReference>
<dbReference type="PANTHER" id="PTHR30273:SF2">
    <property type="entry name" value="PROTEIN FECR"/>
    <property type="match status" value="1"/>
</dbReference>
<feature type="domain" description="Protein FecR C-terminal" evidence="3">
    <location>
        <begin position="247"/>
        <end position="306"/>
    </location>
</feature>
<name>A0ABR9DBU2_9GAMM</name>
<dbReference type="EMBL" id="JACXST010000001">
    <property type="protein sequence ID" value="MBD9359783.1"/>
    <property type="molecule type" value="Genomic_DNA"/>
</dbReference>
<dbReference type="Pfam" id="PF04773">
    <property type="entry name" value="FecR"/>
    <property type="match status" value="1"/>
</dbReference>
<proteinExistence type="predicted"/>
<dbReference type="Gene3D" id="2.60.120.1440">
    <property type="match status" value="1"/>
</dbReference>
<feature type="domain" description="FecR protein" evidence="1">
    <location>
        <begin position="115"/>
        <end position="206"/>
    </location>
</feature>
<dbReference type="InterPro" id="IPR012373">
    <property type="entry name" value="Ferrdict_sens_TM"/>
</dbReference>
<evidence type="ECO:0000313" key="5">
    <source>
        <dbReference type="Proteomes" id="UP000641152"/>
    </source>
</evidence>
<dbReference type="PANTHER" id="PTHR30273">
    <property type="entry name" value="PERIPLASMIC SIGNAL SENSOR AND SIGMA FACTOR ACTIVATOR FECR-RELATED"/>
    <property type="match status" value="1"/>
</dbReference>
<evidence type="ECO:0000259" key="1">
    <source>
        <dbReference type="Pfam" id="PF04773"/>
    </source>
</evidence>
<evidence type="ECO:0000259" key="2">
    <source>
        <dbReference type="Pfam" id="PF16220"/>
    </source>
</evidence>
<dbReference type="InterPro" id="IPR032508">
    <property type="entry name" value="FecR_C"/>
</dbReference>
<sequence>MPNIETSTVLQQQAIEWILRLDSAACTPADRQAFAEWLAQGEDRRRIYQQLASRWNKLDSYKGRDFPVRRQALSYRAPQKVMRRLSELALAASLLLGLGIATFSEYGWYGYPSHYVTERGSRQTVHLADGSRLELSGDTELTLRVNRWRRSVELIKGEAFFSVAHNPQQPFEVQAGHGSIVDIGTKFDVRLQNQQVAVAVLEGAVKIVTTGSREISANQVLAYDQRGDFLESQDKPATITAWLRGQLVFENRRLDEVLSELERFHNIRLTLADPNLAKLKVSGTFHIGNIDSALNVIAMTLPVDIQRTSPGQAILAAR</sequence>
<dbReference type="PIRSF" id="PIRSF018266">
    <property type="entry name" value="FecR"/>
    <property type="match status" value="1"/>
</dbReference>
<keyword evidence="5" id="KW-1185">Reference proteome</keyword>
<feature type="domain" description="FecR N-terminal" evidence="2">
    <location>
        <begin position="12"/>
        <end position="52"/>
    </location>
</feature>
<dbReference type="RefSeq" id="WP_192392626.1">
    <property type="nucleotide sequence ID" value="NZ_CAJHIU010000001.1"/>
</dbReference>